<gene>
    <name evidence="1" type="ORF">SAMN05660703_2133</name>
</gene>
<evidence type="ECO:0000313" key="1">
    <source>
        <dbReference type="EMBL" id="SMC62712.1"/>
    </source>
</evidence>
<dbReference type="Proteomes" id="UP000192360">
    <property type="component" value="Unassembled WGS sequence"/>
</dbReference>
<dbReference type="AlphaFoldDB" id="A0A1W2AQA6"/>
<organism evidence="1 2">
    <name type="scientific">Cellulophaga tyrosinoxydans</name>
    <dbReference type="NCBI Taxonomy" id="504486"/>
    <lineage>
        <taxon>Bacteria</taxon>
        <taxon>Pseudomonadati</taxon>
        <taxon>Bacteroidota</taxon>
        <taxon>Flavobacteriia</taxon>
        <taxon>Flavobacteriales</taxon>
        <taxon>Flavobacteriaceae</taxon>
        <taxon>Cellulophaga</taxon>
    </lineage>
</organism>
<evidence type="ECO:0000313" key="2">
    <source>
        <dbReference type="Proteomes" id="UP000192360"/>
    </source>
</evidence>
<dbReference type="OrthoDB" id="282859at2"/>
<accession>A0A1W2AQA6</accession>
<proteinExistence type="predicted"/>
<protein>
    <submittedName>
        <fullName evidence="1">Uncharacterized protein</fullName>
    </submittedName>
</protein>
<reference evidence="2" key="1">
    <citation type="submission" date="2017-04" db="EMBL/GenBank/DDBJ databases">
        <authorList>
            <person name="Varghese N."/>
            <person name="Submissions S."/>
        </authorList>
    </citation>
    <scope>NUCLEOTIDE SEQUENCE [LARGE SCALE GENOMIC DNA]</scope>
    <source>
        <strain evidence="2">DSM 21164</strain>
    </source>
</reference>
<dbReference type="STRING" id="504486.SAMN05660703_2133"/>
<dbReference type="RefSeq" id="WP_084061672.1">
    <property type="nucleotide sequence ID" value="NZ_FWXO01000003.1"/>
</dbReference>
<dbReference type="EMBL" id="FWXO01000003">
    <property type="protein sequence ID" value="SMC62712.1"/>
    <property type="molecule type" value="Genomic_DNA"/>
</dbReference>
<keyword evidence="2" id="KW-1185">Reference proteome</keyword>
<name>A0A1W2AQA6_9FLAO</name>
<sequence>MKIDFKLIAIALLLVAAGCKDKPKNELVMEDTKVVAAYPISEKWIANRVEKAKTRLNASEAGKVIWNAMEAQGGLATWYANGYLTFRFDYQPEDGSTRRNSYQTIDTWNNKARHASFEDSTAIFGWDGKEAWVKAKDTTAFEYDTRFWALTPLYLAGHPFVLDGEGVNLELLDQKEYKGNLQDVVKVTFEANVGDAPEDYYVLYFDTNTHIISAVRYIVSYPEYFPNGGHSPEKIMEIIGQKSSKGILLPTGLKTYWLDEHEEMGAYITKIDISDVDFIPQVPEGYFSKPEGAKLVPSK</sequence>
<dbReference type="PROSITE" id="PS51257">
    <property type="entry name" value="PROKAR_LIPOPROTEIN"/>
    <property type="match status" value="1"/>
</dbReference>